<dbReference type="InterPro" id="IPR027417">
    <property type="entry name" value="P-loop_NTPase"/>
</dbReference>
<evidence type="ECO:0000256" key="1">
    <source>
        <dbReference type="ARBA" id="ARBA00022741"/>
    </source>
</evidence>
<dbReference type="InterPro" id="IPR003439">
    <property type="entry name" value="ABC_transporter-like_ATP-bd"/>
</dbReference>
<evidence type="ECO:0000313" key="5">
    <source>
        <dbReference type="Proteomes" id="UP000014174"/>
    </source>
</evidence>
<comment type="caution">
    <text evidence="4">The sequence shown here is derived from an EMBL/GenBank/DDBJ whole genome shotgun (WGS) entry which is preliminary data.</text>
</comment>
<keyword evidence="5" id="KW-1185">Reference proteome</keyword>
<feature type="domain" description="ABC transporter" evidence="3">
    <location>
        <begin position="279"/>
        <end position="499"/>
    </location>
</feature>
<dbReference type="AlphaFoldDB" id="R9GVD9"/>
<feature type="domain" description="ABC transporter" evidence="3">
    <location>
        <begin position="6"/>
        <end position="258"/>
    </location>
</feature>
<organism evidence="4 5">
    <name type="scientific">Arcticibacter svalbardensis MN12-7</name>
    <dbReference type="NCBI Taxonomy" id="1150600"/>
    <lineage>
        <taxon>Bacteria</taxon>
        <taxon>Pseudomonadati</taxon>
        <taxon>Bacteroidota</taxon>
        <taxon>Sphingobacteriia</taxon>
        <taxon>Sphingobacteriales</taxon>
        <taxon>Sphingobacteriaceae</taxon>
        <taxon>Arcticibacter</taxon>
    </lineage>
</organism>
<dbReference type="Pfam" id="PF00005">
    <property type="entry name" value="ABC_tran"/>
    <property type="match status" value="2"/>
</dbReference>
<dbReference type="OrthoDB" id="9789994at2"/>
<gene>
    <name evidence="4" type="ORF">ADIARSV_1125</name>
</gene>
<dbReference type="RefSeq" id="WP_016194369.1">
    <property type="nucleotide sequence ID" value="NZ_AQPN01000043.1"/>
</dbReference>
<keyword evidence="1" id="KW-0547">Nucleotide-binding</keyword>
<evidence type="ECO:0000256" key="2">
    <source>
        <dbReference type="ARBA" id="ARBA00022840"/>
    </source>
</evidence>
<dbReference type="STRING" id="1150600.ADIARSV_1125"/>
<reference evidence="4 5" key="1">
    <citation type="journal article" date="2013" name="Genome Announc.">
        <title>Draft Genome Sequence of Arcticibacter svalbardensis Strain MN12-7T, a Member of the Family Sphingobacteriaceae Isolated from an Arctic Soil Sample.</title>
        <authorList>
            <person name="Shivaji S."/>
            <person name="Ara S."/>
            <person name="Prasad S."/>
            <person name="Manasa B.P."/>
            <person name="Begum Z."/>
            <person name="Singh A."/>
            <person name="Kumar Pinnaka A."/>
        </authorList>
    </citation>
    <scope>NUCLEOTIDE SEQUENCE [LARGE SCALE GENOMIC DNA]</scope>
    <source>
        <strain evidence="4 5">MN12-7</strain>
    </source>
</reference>
<dbReference type="PANTHER" id="PTHR43158">
    <property type="entry name" value="SKFA PEPTIDE EXPORT ATP-BINDING PROTEIN SKFE"/>
    <property type="match status" value="1"/>
</dbReference>
<dbReference type="SUPFAM" id="SSF52540">
    <property type="entry name" value="P-loop containing nucleoside triphosphate hydrolases"/>
    <property type="match status" value="2"/>
</dbReference>
<dbReference type="PANTHER" id="PTHR43158:SF2">
    <property type="entry name" value="SKFA PEPTIDE EXPORT ATP-BINDING PROTEIN SKFE"/>
    <property type="match status" value="1"/>
</dbReference>
<dbReference type="InterPro" id="IPR003593">
    <property type="entry name" value="AAA+_ATPase"/>
</dbReference>
<dbReference type="GO" id="GO:0005524">
    <property type="term" value="F:ATP binding"/>
    <property type="evidence" value="ECO:0007669"/>
    <property type="project" value="UniProtKB-KW"/>
</dbReference>
<name>R9GVD9_9SPHI</name>
<sequence>MAKTILAFEHITVRNLNQIIFEDLSFSISECENWALIGESGSGKSALLETIAGRLGLSKGFIDTSYFESANQGVASEGELINWHKRISFVSSKHNFRNLSNTTEFYYQQRYNSMDSDNAPTVGSYLSGLKPHLPSAYWNIKRVVQRLNLSDLMDEQIIKLSNGETKRLLLAAALIKNPILLLLDNPLTGLDIKSRADFNDLITEVNASGIHIIMATSPSEIPDAVTHIAVFEHCRIIKSLMHKAFLEGLYVDSSTAPLDLVELKELINRTTIPPFDYIVKMENIVVRYGKALILNDVNWTIRQGECWALLGANGSGKSTLLSLINGDNPQAYANDITIFDRKRGTGESIWDIKKKIGFVSPELFQYFPSSSSCMHVVESGFYDTLGLYRASDPKLAGTAMRWMKVMGIEDIAGKLFRNISASNQRLCLLARALVKNPVLLIFDEPCQGLDSKQKDHFKQLVNAICYNSNVTLIYVSHYAEEIPDVVDQVLRLEKVVVETDA</sequence>
<proteinExistence type="predicted"/>
<dbReference type="SMART" id="SM00382">
    <property type="entry name" value="AAA"/>
    <property type="match status" value="2"/>
</dbReference>
<keyword evidence="2 4" id="KW-0067">ATP-binding</keyword>
<evidence type="ECO:0000259" key="3">
    <source>
        <dbReference type="PROSITE" id="PS50893"/>
    </source>
</evidence>
<dbReference type="PROSITE" id="PS50893">
    <property type="entry name" value="ABC_TRANSPORTER_2"/>
    <property type="match status" value="2"/>
</dbReference>
<dbReference type="eggNOG" id="COG1119">
    <property type="taxonomic scope" value="Bacteria"/>
</dbReference>
<dbReference type="Proteomes" id="UP000014174">
    <property type="component" value="Unassembled WGS sequence"/>
</dbReference>
<dbReference type="Gene3D" id="3.40.50.300">
    <property type="entry name" value="P-loop containing nucleotide triphosphate hydrolases"/>
    <property type="match status" value="2"/>
</dbReference>
<dbReference type="GO" id="GO:0016887">
    <property type="term" value="F:ATP hydrolysis activity"/>
    <property type="evidence" value="ECO:0007669"/>
    <property type="project" value="InterPro"/>
</dbReference>
<accession>R9GVD9</accession>
<evidence type="ECO:0000313" key="4">
    <source>
        <dbReference type="EMBL" id="EOR95812.1"/>
    </source>
</evidence>
<protein>
    <submittedName>
        <fullName evidence="4">Putative ABC-type molybdenum transporter, ATP-binding protein</fullName>
    </submittedName>
</protein>
<dbReference type="PATRIC" id="fig|1150600.3.peg.1107"/>
<dbReference type="EMBL" id="AQPN01000043">
    <property type="protein sequence ID" value="EOR95812.1"/>
    <property type="molecule type" value="Genomic_DNA"/>
</dbReference>